<organism evidence="1 2">
    <name type="scientific">Aeromonas phage AS-szw</name>
    <dbReference type="NCBI Taxonomy" id="2026114"/>
    <lineage>
        <taxon>Viruses</taxon>
        <taxon>Duplodnaviria</taxon>
        <taxon>Heunggongvirae</taxon>
        <taxon>Uroviricota</taxon>
        <taxon>Caudoviricetes</taxon>
        <taxon>Pantevenvirales</taxon>
        <taxon>Straboviridae</taxon>
        <taxon>Emmerichvirinae</taxon>
        <taxon>Ceceduovirus</taxon>
        <taxon>Ceceduovirus aszj</taxon>
    </lineage>
</organism>
<reference evidence="1 2" key="1">
    <citation type="submission" date="2017-07" db="EMBL/GenBank/DDBJ databases">
        <title>In vitro design and evaluation of phage cocktails against multidrug-resistant Aeromonas salmonicida.</title>
        <authorList>
            <person name="Chen L."/>
            <person name="Yuan S."/>
            <person name="Ma Y."/>
        </authorList>
    </citation>
    <scope>NUCLEOTIDE SEQUENCE [LARGE SCALE GENOMIC DNA]</scope>
</reference>
<sequence length="102" mass="11752">MTAAELVKAVREKEQARVELRKAIVQGIYDETVESMLDQDELETDLSIYNIERICNTELDGVMFYDLIRDDIIPLFVENGFSAVWNEDEGDNRILIWAPIGE</sequence>
<dbReference type="EMBL" id="MF498773">
    <property type="protein sequence ID" value="ATI17293.1"/>
    <property type="molecule type" value="Genomic_DNA"/>
</dbReference>
<evidence type="ECO:0000313" key="1">
    <source>
        <dbReference type="EMBL" id="ATI17293.1"/>
    </source>
</evidence>
<protein>
    <submittedName>
        <fullName evidence="1">Uncharacterized protein</fullName>
    </submittedName>
</protein>
<proteinExistence type="predicted"/>
<name>A0A291LE20_9CAUD</name>
<dbReference type="Proteomes" id="UP000230211">
    <property type="component" value="Segment"/>
</dbReference>
<accession>A0A291LE20</accession>
<evidence type="ECO:0000313" key="2">
    <source>
        <dbReference type="Proteomes" id="UP000230211"/>
    </source>
</evidence>